<protein>
    <submittedName>
        <fullName evidence="16">UDP-N-acetylmuramoyl-L-alanyl-D-glutamate--2, 6-diaminopimelate ligase</fullName>
    </submittedName>
</protein>
<evidence type="ECO:0000256" key="11">
    <source>
        <dbReference type="ARBA" id="ARBA00023316"/>
    </source>
</evidence>
<dbReference type="Pfam" id="PF01225">
    <property type="entry name" value="Mur_ligase"/>
    <property type="match status" value="1"/>
</dbReference>
<reference evidence="16" key="1">
    <citation type="submission" date="2023-01" db="EMBL/GenBank/DDBJ databases">
        <title>Oxazolidinone resistance genes in florfenicol resistant enterococci from beef cattle and veal calves at slaughter.</title>
        <authorList>
            <person name="Biggel M."/>
        </authorList>
    </citation>
    <scope>NUCLEOTIDE SEQUENCE</scope>
    <source>
        <strain evidence="16">K79-1</strain>
    </source>
</reference>
<evidence type="ECO:0000256" key="9">
    <source>
        <dbReference type="ARBA" id="ARBA00022984"/>
    </source>
</evidence>
<dbReference type="NCBIfam" id="TIGR01085">
    <property type="entry name" value="murE"/>
    <property type="match status" value="1"/>
</dbReference>
<evidence type="ECO:0000256" key="4">
    <source>
        <dbReference type="ARBA" id="ARBA00022598"/>
    </source>
</evidence>
<dbReference type="SUPFAM" id="SSF53623">
    <property type="entry name" value="MurD-like peptide ligases, catalytic domain"/>
    <property type="match status" value="1"/>
</dbReference>
<keyword evidence="5 12" id="KW-0132">Cell division</keyword>
<evidence type="ECO:0000256" key="6">
    <source>
        <dbReference type="ARBA" id="ARBA00022741"/>
    </source>
</evidence>
<evidence type="ECO:0000259" key="15">
    <source>
        <dbReference type="Pfam" id="PF08245"/>
    </source>
</evidence>
<evidence type="ECO:0000256" key="10">
    <source>
        <dbReference type="ARBA" id="ARBA00023306"/>
    </source>
</evidence>
<dbReference type="GO" id="GO:0005737">
    <property type="term" value="C:cytoplasm"/>
    <property type="evidence" value="ECO:0007669"/>
    <property type="project" value="UniProtKB-SubCell"/>
</dbReference>
<organism evidence="16 17">
    <name type="scientific">Aerococcus urinaeequi</name>
    <dbReference type="NCBI Taxonomy" id="51665"/>
    <lineage>
        <taxon>Bacteria</taxon>
        <taxon>Bacillati</taxon>
        <taxon>Bacillota</taxon>
        <taxon>Bacilli</taxon>
        <taxon>Lactobacillales</taxon>
        <taxon>Aerococcaceae</taxon>
        <taxon>Aerococcus</taxon>
    </lineage>
</organism>
<keyword evidence="9 12" id="KW-0573">Peptidoglycan synthesis</keyword>
<dbReference type="InterPro" id="IPR005761">
    <property type="entry name" value="UDP-N-AcMur-Glu-dNH2Pim_ligase"/>
</dbReference>
<keyword evidence="10 12" id="KW-0131">Cell cycle</keyword>
<evidence type="ECO:0000256" key="8">
    <source>
        <dbReference type="ARBA" id="ARBA00022960"/>
    </source>
</evidence>
<dbReference type="InterPro" id="IPR035911">
    <property type="entry name" value="MurE/MurF_N"/>
</dbReference>
<dbReference type="Pfam" id="PF08245">
    <property type="entry name" value="Mur_ligase_M"/>
    <property type="match status" value="1"/>
</dbReference>
<dbReference type="RefSeq" id="WP_271735991.1">
    <property type="nucleotide sequence ID" value="NZ_CP116590.1"/>
</dbReference>
<dbReference type="PANTHER" id="PTHR23135:SF4">
    <property type="entry name" value="UDP-N-ACETYLMURAMOYL-L-ALANYL-D-GLUTAMATE--2,6-DIAMINOPIMELATE LIGASE MURE HOMOLOG, CHLOROPLASTIC"/>
    <property type="match status" value="1"/>
</dbReference>
<comment type="similarity">
    <text evidence="2">Belongs to the MurCDEF family. MurE subfamily.</text>
</comment>
<dbReference type="SUPFAM" id="SSF53244">
    <property type="entry name" value="MurD-like peptide ligases, peptide-binding domain"/>
    <property type="match status" value="1"/>
</dbReference>
<feature type="domain" description="Mur ligase central" evidence="15">
    <location>
        <begin position="112"/>
        <end position="310"/>
    </location>
</feature>
<evidence type="ECO:0000256" key="12">
    <source>
        <dbReference type="RuleBase" id="RU004135"/>
    </source>
</evidence>
<accession>A0AAE9XHX6</accession>
<evidence type="ECO:0000259" key="14">
    <source>
        <dbReference type="Pfam" id="PF02875"/>
    </source>
</evidence>
<dbReference type="Gene3D" id="3.90.190.20">
    <property type="entry name" value="Mur ligase, C-terminal domain"/>
    <property type="match status" value="1"/>
</dbReference>
<comment type="subcellular location">
    <subcellularLocation>
        <location evidence="12">Cytoplasm</location>
    </subcellularLocation>
</comment>
<name>A0AAE9XHX6_9LACT</name>
<dbReference type="GO" id="GO:0071555">
    <property type="term" value="P:cell wall organization"/>
    <property type="evidence" value="ECO:0007669"/>
    <property type="project" value="UniProtKB-KW"/>
</dbReference>
<sequence>MKVYELLEQSGVTARTPLPADVEQLEITGISESSLQVTNGHLFVAISGYATDGEAYIGNAIERGASLIVTESDLTARENVPFIQVDNARESLALLVSAFYHNPSQDKLVIGITGTNGKTTTALFLQHLLKKAGFEVAYFGTVYNEVNGQRYESKLTTPSATEIQASLARSNDDVVVIETSSQGLHQYRMAGMQFDYALFTNLQHDHLDYHKTMEAYYQAKKSLFRLMKPDGKAVINSYTMWGNRLAKELEANGKQVLTVDTKKGATSYVLDKTTDTAVVAFNGQGGQIEEIEAPLSGVYNQENLILATTVMVDLGLDAGNTNEAIADFSGIAGRLEYYPLADGNEMVVDYAHTPDAIEALLTTLNDQYPNYDIIHIFGFRGQRDSKKFPQMVSASQTGADLTILTTDDLNGVPRQVMADIYLEYVTQYGLNSMAMALDRVEAVELALEMSLNPVLLVLTGKGHEAYSEENKYGVQSDQQVAHMFRYRPVSGSVANF</sequence>
<dbReference type="InterPro" id="IPR018109">
    <property type="entry name" value="Folylpolyglutamate_synth_CS"/>
</dbReference>
<evidence type="ECO:0000256" key="7">
    <source>
        <dbReference type="ARBA" id="ARBA00022840"/>
    </source>
</evidence>
<dbReference type="EMBL" id="CP116590">
    <property type="protein sequence ID" value="WCG37864.1"/>
    <property type="molecule type" value="Genomic_DNA"/>
</dbReference>
<dbReference type="InterPro" id="IPR000713">
    <property type="entry name" value="Mur_ligase_N"/>
</dbReference>
<keyword evidence="7" id="KW-0067">ATP-binding</keyword>
<comment type="pathway">
    <text evidence="1 12">Cell wall biogenesis; peptidoglycan biosynthesis.</text>
</comment>
<evidence type="ECO:0000313" key="16">
    <source>
        <dbReference type="EMBL" id="WCG37864.1"/>
    </source>
</evidence>
<dbReference type="Gene3D" id="3.40.1390.10">
    <property type="entry name" value="MurE/MurF, N-terminal domain"/>
    <property type="match status" value="1"/>
</dbReference>
<gene>
    <name evidence="16" type="ORF">PML80_00430</name>
</gene>
<evidence type="ECO:0000313" key="17">
    <source>
        <dbReference type="Proteomes" id="UP001179483"/>
    </source>
</evidence>
<dbReference type="InterPro" id="IPR004101">
    <property type="entry name" value="Mur_ligase_C"/>
</dbReference>
<dbReference type="InterPro" id="IPR013221">
    <property type="entry name" value="Mur_ligase_cen"/>
</dbReference>
<dbReference type="GO" id="GO:0004326">
    <property type="term" value="F:tetrahydrofolylpolyglutamate synthase activity"/>
    <property type="evidence" value="ECO:0007669"/>
    <property type="project" value="InterPro"/>
</dbReference>
<dbReference type="PROSITE" id="PS01011">
    <property type="entry name" value="FOLYLPOLYGLU_SYNT_1"/>
    <property type="match status" value="1"/>
</dbReference>
<dbReference type="PANTHER" id="PTHR23135">
    <property type="entry name" value="MUR LIGASE FAMILY MEMBER"/>
    <property type="match status" value="1"/>
</dbReference>
<dbReference type="GO" id="GO:0051301">
    <property type="term" value="P:cell division"/>
    <property type="evidence" value="ECO:0007669"/>
    <property type="project" value="UniProtKB-KW"/>
</dbReference>
<keyword evidence="4 16" id="KW-0436">Ligase</keyword>
<dbReference type="GO" id="GO:0008360">
    <property type="term" value="P:regulation of cell shape"/>
    <property type="evidence" value="ECO:0007669"/>
    <property type="project" value="UniProtKB-KW"/>
</dbReference>
<feature type="domain" description="Mur ligase C-terminal" evidence="14">
    <location>
        <begin position="333"/>
        <end position="462"/>
    </location>
</feature>
<dbReference type="Proteomes" id="UP001179483">
    <property type="component" value="Chromosome"/>
</dbReference>
<keyword evidence="8 12" id="KW-0133">Cell shape</keyword>
<dbReference type="InterPro" id="IPR036615">
    <property type="entry name" value="Mur_ligase_C_dom_sf"/>
</dbReference>
<keyword evidence="11 12" id="KW-0961">Cell wall biogenesis/degradation</keyword>
<keyword evidence="3" id="KW-0963">Cytoplasm</keyword>
<evidence type="ECO:0000256" key="5">
    <source>
        <dbReference type="ARBA" id="ARBA00022618"/>
    </source>
</evidence>
<dbReference type="GO" id="GO:0005524">
    <property type="term" value="F:ATP binding"/>
    <property type="evidence" value="ECO:0007669"/>
    <property type="project" value="UniProtKB-KW"/>
</dbReference>
<proteinExistence type="inferred from homology"/>
<feature type="domain" description="Mur ligase N-terminal catalytic" evidence="13">
    <location>
        <begin position="26"/>
        <end position="100"/>
    </location>
</feature>
<evidence type="ECO:0000259" key="13">
    <source>
        <dbReference type="Pfam" id="PF01225"/>
    </source>
</evidence>
<dbReference type="AlphaFoldDB" id="A0AAE9XHX6"/>
<evidence type="ECO:0000256" key="1">
    <source>
        <dbReference type="ARBA" id="ARBA00004752"/>
    </source>
</evidence>
<dbReference type="SUPFAM" id="SSF63418">
    <property type="entry name" value="MurE/MurF N-terminal domain"/>
    <property type="match status" value="1"/>
</dbReference>
<dbReference type="InterPro" id="IPR036565">
    <property type="entry name" value="Mur-like_cat_sf"/>
</dbReference>
<evidence type="ECO:0000256" key="3">
    <source>
        <dbReference type="ARBA" id="ARBA00022490"/>
    </source>
</evidence>
<dbReference type="Gene3D" id="3.40.1190.10">
    <property type="entry name" value="Mur-like, catalytic domain"/>
    <property type="match status" value="1"/>
</dbReference>
<dbReference type="Pfam" id="PF02875">
    <property type="entry name" value="Mur_ligase_C"/>
    <property type="match status" value="1"/>
</dbReference>
<dbReference type="GO" id="GO:0009252">
    <property type="term" value="P:peptidoglycan biosynthetic process"/>
    <property type="evidence" value="ECO:0007669"/>
    <property type="project" value="UniProtKB-KW"/>
</dbReference>
<keyword evidence="6" id="KW-0547">Nucleotide-binding</keyword>
<evidence type="ECO:0000256" key="2">
    <source>
        <dbReference type="ARBA" id="ARBA00005898"/>
    </source>
</evidence>